<dbReference type="PANTHER" id="PTHR12526:SF641">
    <property type="entry name" value="LIPOPOLYSACCHARIDE CORE BIOSYNTHESIS PROTEIN RFAG"/>
    <property type="match status" value="1"/>
</dbReference>
<name>A0A1G7PR44_9GAMM</name>
<dbReference type="Pfam" id="PF00534">
    <property type="entry name" value="Glycos_transf_1"/>
    <property type="match status" value="1"/>
</dbReference>
<keyword evidence="2" id="KW-0808">Transferase</keyword>
<dbReference type="PANTHER" id="PTHR12526">
    <property type="entry name" value="GLYCOSYLTRANSFERASE"/>
    <property type="match status" value="1"/>
</dbReference>
<evidence type="ECO:0000313" key="2">
    <source>
        <dbReference type="EMBL" id="SDF88701.1"/>
    </source>
</evidence>
<protein>
    <submittedName>
        <fullName evidence="2">UDP-glucose:(Heptosyl)LPS alpha-1,3-glucosyltransferase</fullName>
    </submittedName>
</protein>
<sequence>MPLSEGPMRLAFILYKYFPYGGLQRDFMRIALECQCRGHSIRVYTPIWEGEIPDGFEVVVVPVKALFNHHRNEKLTAWVQADLRKRPVDRVIGFNKMPGLDVYYAADGCFEDKAQTLRNPLYRRWGRYKHFAEYERAVFSPESHTEILMISEVQQPLFVKHYGTPAERFHLLPPGISLDRRAPENAAEIRAEFRREFNLADDDLLLVQIGSGFKTKGLDRSLKALAALPPELKKRTRLIVIGQDDPKPFLLQITKLGIGDQVQILKGRSDIPRFLLGADLLIHPAYNENTGTVLLEALVAGLPVLVTDICGYAHYIRGADAGRVVPSPFAQEVLNRTLAQMLADDESRAAWQRNGLAFADSADLYSMPQHAADVILAPRP</sequence>
<dbReference type="CDD" id="cd03801">
    <property type="entry name" value="GT4_PimA-like"/>
    <property type="match status" value="1"/>
</dbReference>
<dbReference type="AlphaFoldDB" id="A0A1G7PR44"/>
<feature type="domain" description="Glycosyl transferase family 1" evidence="1">
    <location>
        <begin position="191"/>
        <end position="355"/>
    </location>
</feature>
<evidence type="ECO:0000313" key="3">
    <source>
        <dbReference type="Proteomes" id="UP000243378"/>
    </source>
</evidence>
<dbReference type="SUPFAM" id="SSF53756">
    <property type="entry name" value="UDP-Glycosyltransferase/glycogen phosphorylase"/>
    <property type="match status" value="1"/>
</dbReference>
<dbReference type="Proteomes" id="UP000243378">
    <property type="component" value="Unassembled WGS sequence"/>
</dbReference>
<accession>A0A1G7PR44</accession>
<dbReference type="InterPro" id="IPR001296">
    <property type="entry name" value="Glyco_trans_1"/>
</dbReference>
<proteinExistence type="predicted"/>
<dbReference type="Gene3D" id="3.40.50.2000">
    <property type="entry name" value="Glycogen Phosphorylase B"/>
    <property type="match status" value="2"/>
</dbReference>
<gene>
    <name evidence="2" type="ORF">SAMN05216381_2641</name>
</gene>
<dbReference type="GO" id="GO:0016757">
    <property type="term" value="F:glycosyltransferase activity"/>
    <property type="evidence" value="ECO:0007669"/>
    <property type="project" value="InterPro"/>
</dbReference>
<dbReference type="STRING" id="640205.SAMN05216381_2641"/>
<reference evidence="2 3" key="1">
    <citation type="submission" date="2016-10" db="EMBL/GenBank/DDBJ databases">
        <authorList>
            <person name="de Groot N.N."/>
        </authorList>
    </citation>
    <scope>NUCLEOTIDE SEQUENCE [LARGE SCALE GENOMIC DNA]</scope>
    <source>
        <strain evidence="2 3">LMG 25475</strain>
    </source>
</reference>
<organism evidence="2 3">
    <name type="scientific">Phytopseudomonas seleniipraecipitans</name>
    <dbReference type="NCBI Taxonomy" id="640205"/>
    <lineage>
        <taxon>Bacteria</taxon>
        <taxon>Pseudomonadati</taxon>
        <taxon>Pseudomonadota</taxon>
        <taxon>Gammaproteobacteria</taxon>
        <taxon>Pseudomonadales</taxon>
        <taxon>Pseudomonadaceae</taxon>
        <taxon>Phytopseudomonas</taxon>
    </lineage>
</organism>
<dbReference type="EMBL" id="FNBM01000005">
    <property type="protein sequence ID" value="SDF88701.1"/>
    <property type="molecule type" value="Genomic_DNA"/>
</dbReference>
<evidence type="ECO:0000259" key="1">
    <source>
        <dbReference type="Pfam" id="PF00534"/>
    </source>
</evidence>
<dbReference type="GO" id="GO:1901135">
    <property type="term" value="P:carbohydrate derivative metabolic process"/>
    <property type="evidence" value="ECO:0007669"/>
    <property type="project" value="UniProtKB-ARBA"/>
</dbReference>